<evidence type="ECO:0000313" key="11">
    <source>
        <dbReference type="Proteomes" id="UP000007264"/>
    </source>
</evidence>
<dbReference type="PANTHER" id="PTHR12697:SF5">
    <property type="entry name" value="DEOXYHYPUSINE HYDROXYLASE"/>
    <property type="match status" value="1"/>
</dbReference>
<dbReference type="InterPro" id="IPR027517">
    <property type="entry name" value="Deoxyhypusine_hydroxylase"/>
</dbReference>
<gene>
    <name evidence="10" type="ORF">COCSUDRAFT_17554</name>
</gene>
<feature type="binding site" evidence="9">
    <location>
        <position position="247"/>
    </location>
    <ligand>
        <name>Fe cation</name>
        <dbReference type="ChEBI" id="CHEBI:24875"/>
        <label>2</label>
    </ligand>
</feature>
<evidence type="ECO:0000256" key="3">
    <source>
        <dbReference type="ARBA" id="ARBA00022723"/>
    </source>
</evidence>
<evidence type="ECO:0000256" key="1">
    <source>
        <dbReference type="ARBA" id="ARBA00000068"/>
    </source>
</evidence>
<accession>I0YTH7</accession>
<comment type="similarity">
    <text evidence="9">Belongs to the deoxyhypusine hydroxylase family.</text>
</comment>
<reference evidence="10 11" key="1">
    <citation type="journal article" date="2012" name="Genome Biol.">
        <title>The genome of the polar eukaryotic microalga coccomyxa subellipsoidea reveals traits of cold adaptation.</title>
        <authorList>
            <person name="Blanc G."/>
            <person name="Agarkova I."/>
            <person name="Grimwood J."/>
            <person name="Kuo A."/>
            <person name="Brueggeman A."/>
            <person name="Dunigan D."/>
            <person name="Gurnon J."/>
            <person name="Ladunga I."/>
            <person name="Lindquist E."/>
            <person name="Lucas S."/>
            <person name="Pangilinan J."/>
            <person name="Proschold T."/>
            <person name="Salamov A."/>
            <person name="Schmutz J."/>
            <person name="Weeks D."/>
            <person name="Yamada T."/>
            <person name="Claverie J.M."/>
            <person name="Grigoriev I."/>
            <person name="Van Etten J."/>
            <person name="Lomsadze A."/>
            <person name="Borodovsky M."/>
        </authorList>
    </citation>
    <scope>NUCLEOTIDE SEQUENCE [LARGE SCALE GENOMIC DNA]</scope>
    <source>
        <strain evidence="10 11">C-169</strain>
    </source>
</reference>
<dbReference type="Proteomes" id="UP000007264">
    <property type="component" value="Unassembled WGS sequence"/>
</dbReference>
<dbReference type="FunFam" id="1.25.10.10:FF:000099">
    <property type="entry name" value="Deoxyhypusine hydroxylase"/>
    <property type="match status" value="1"/>
</dbReference>
<keyword evidence="6 9" id="KW-0408">Iron</keyword>
<feature type="binding site" evidence="9">
    <location>
        <position position="213"/>
    </location>
    <ligand>
        <name>Fe cation</name>
        <dbReference type="ChEBI" id="CHEBI:24875"/>
        <label>2</label>
    </ligand>
</feature>
<keyword evidence="3 9" id="KW-0479">Metal-binding</keyword>
<keyword evidence="4" id="KW-0677">Repeat</keyword>
<dbReference type="OrthoDB" id="421002at2759"/>
<feature type="binding site" evidence="9">
    <location>
        <position position="61"/>
    </location>
    <ligand>
        <name>Fe cation</name>
        <dbReference type="ChEBI" id="CHEBI:24875"/>
        <label>1</label>
    </ligand>
</feature>
<comment type="caution">
    <text evidence="10">The sequence shown here is derived from an EMBL/GenBank/DDBJ whole genome shotgun (WGS) entry which is preliminary data.</text>
</comment>
<evidence type="ECO:0000256" key="9">
    <source>
        <dbReference type="HAMAP-Rule" id="MF_03101"/>
    </source>
</evidence>
<evidence type="ECO:0000256" key="5">
    <source>
        <dbReference type="ARBA" id="ARBA00023002"/>
    </source>
</evidence>
<dbReference type="SMART" id="SM00567">
    <property type="entry name" value="EZ_HEAT"/>
    <property type="match status" value="6"/>
</dbReference>
<keyword evidence="7 9" id="KW-0503">Monooxygenase</keyword>
<dbReference type="AlphaFoldDB" id="I0YTH7"/>
<evidence type="ECO:0000256" key="6">
    <source>
        <dbReference type="ARBA" id="ARBA00023004"/>
    </source>
</evidence>
<evidence type="ECO:0000256" key="4">
    <source>
        <dbReference type="ARBA" id="ARBA00022737"/>
    </source>
</evidence>
<keyword evidence="11" id="KW-1185">Reference proteome</keyword>
<comment type="pathway">
    <text evidence="2 9">Protein modification; eIF5A hypusination.</text>
</comment>
<keyword evidence="8 9" id="KW-0386">Hypusine biosynthesis</keyword>
<name>I0YTH7_COCSC</name>
<dbReference type="KEGG" id="csl:COCSUDRAFT_17554"/>
<evidence type="ECO:0000256" key="7">
    <source>
        <dbReference type="ARBA" id="ARBA00023033"/>
    </source>
</evidence>
<comment type="cofactor">
    <cofactor evidence="9">
        <name>Fe(2+)</name>
        <dbReference type="ChEBI" id="CHEBI:29033"/>
    </cofactor>
    <text evidence="9">Binds 2 Fe(2+) ions per subunit.</text>
</comment>
<organism evidence="10 11">
    <name type="scientific">Coccomyxa subellipsoidea (strain C-169)</name>
    <name type="common">Green microalga</name>
    <dbReference type="NCBI Taxonomy" id="574566"/>
    <lineage>
        <taxon>Eukaryota</taxon>
        <taxon>Viridiplantae</taxon>
        <taxon>Chlorophyta</taxon>
        <taxon>core chlorophytes</taxon>
        <taxon>Trebouxiophyceae</taxon>
        <taxon>Trebouxiophyceae incertae sedis</taxon>
        <taxon>Coccomyxaceae</taxon>
        <taxon>Coccomyxa</taxon>
        <taxon>Coccomyxa subellipsoidea</taxon>
    </lineage>
</organism>
<dbReference type="RefSeq" id="XP_005646240.1">
    <property type="nucleotide sequence ID" value="XM_005646183.1"/>
</dbReference>
<dbReference type="UniPathway" id="UPA00354"/>
<dbReference type="STRING" id="574566.I0YTH7"/>
<evidence type="ECO:0000256" key="8">
    <source>
        <dbReference type="ARBA" id="ARBA00023256"/>
    </source>
</evidence>
<dbReference type="PANTHER" id="PTHR12697">
    <property type="entry name" value="PBS LYASE HEAT-LIKE PROTEIN"/>
    <property type="match status" value="1"/>
</dbReference>
<feature type="binding site" evidence="9">
    <location>
        <position position="246"/>
    </location>
    <ligand>
        <name>Fe cation</name>
        <dbReference type="ChEBI" id="CHEBI:24875"/>
        <label>2</label>
    </ligand>
</feature>
<dbReference type="Pfam" id="PF03130">
    <property type="entry name" value="HEAT_PBS"/>
    <property type="match status" value="2"/>
</dbReference>
<dbReference type="InterPro" id="IPR004155">
    <property type="entry name" value="PBS_lyase_HEAT"/>
</dbReference>
<dbReference type="Gene3D" id="1.25.10.10">
    <property type="entry name" value="Leucine-rich Repeat Variant"/>
    <property type="match status" value="2"/>
</dbReference>
<evidence type="ECO:0000313" key="10">
    <source>
        <dbReference type="EMBL" id="EIE21696.1"/>
    </source>
</evidence>
<proteinExistence type="inferred from homology"/>
<dbReference type="GeneID" id="17039680"/>
<comment type="function">
    <text evidence="9">Catalyzes the hydroxylation of the N(6)-(4-aminobutyl)-L-lysine intermediate to form hypusine, an essential post-translational modification only found in mature eIF-5A factor.</text>
</comment>
<protein>
    <recommendedName>
        <fullName evidence="9">Deoxyhypusine hydroxylase</fullName>
        <shortName evidence="9">DOHH</shortName>
        <ecNumber evidence="9">1.14.99.29</ecNumber>
    </recommendedName>
    <alternativeName>
        <fullName evidence="9">Deoxyhypusine dioxygenase</fullName>
    </alternativeName>
    <alternativeName>
        <fullName evidence="9">Deoxyhypusine monooxygenase</fullName>
    </alternativeName>
</protein>
<keyword evidence="5 9" id="KW-0560">Oxidoreductase</keyword>
<dbReference type="HAMAP" id="MF_03101">
    <property type="entry name" value="Deoxyhypusine_hydroxylase"/>
    <property type="match status" value="1"/>
</dbReference>
<dbReference type="GO" id="GO:0019135">
    <property type="term" value="F:deoxyhypusine monooxygenase activity"/>
    <property type="evidence" value="ECO:0007669"/>
    <property type="project" value="UniProtKB-UniRule"/>
</dbReference>
<dbReference type="InterPro" id="IPR011989">
    <property type="entry name" value="ARM-like"/>
</dbReference>
<dbReference type="InterPro" id="IPR016024">
    <property type="entry name" value="ARM-type_fold"/>
</dbReference>
<sequence length="312" mass="33611">MAVEHEASEEVIGKMRQKVLAASTSLPAKYRALFALRNLKGPSAEAALISALQDESALFRHEVAYCLGQRQDPAAIATLTGILVDQHEHPMVRHEAGEALGAIGTPECFDLLRDFSGDPCLEVAQTCQLALQRIQHYAEAASNSDSSPYLSVDPAPAAPLSTPTADLRSLLLDEDAPIFKRYTALFALRNKGGRDEVAALEDSLRSDSALLKHEVAYVLGQVQDPAAINALEQVLRDASENAMVRHEAAEALGSIADRRCVKLLEDFSTDPEPIVAHSCIVALDMLAHEESGDFQYADSGHTVQNSPSVTVC</sequence>
<dbReference type="EMBL" id="AGSI01000012">
    <property type="protein sequence ID" value="EIE21696.1"/>
    <property type="molecule type" value="Genomic_DNA"/>
</dbReference>
<evidence type="ECO:0000256" key="2">
    <source>
        <dbReference type="ARBA" id="ARBA00005041"/>
    </source>
</evidence>
<dbReference type="SUPFAM" id="SSF48371">
    <property type="entry name" value="ARM repeat"/>
    <property type="match status" value="1"/>
</dbReference>
<dbReference type="EC" id="1.14.99.29" evidence="9"/>
<dbReference type="GO" id="GO:0046872">
    <property type="term" value="F:metal ion binding"/>
    <property type="evidence" value="ECO:0007669"/>
    <property type="project" value="UniProtKB-KW"/>
</dbReference>
<feature type="binding site" evidence="9">
    <location>
        <position position="62"/>
    </location>
    <ligand>
        <name>Fe cation</name>
        <dbReference type="ChEBI" id="CHEBI:24875"/>
        <label>1</label>
    </ligand>
</feature>
<feature type="binding site" evidence="9">
    <location>
        <position position="214"/>
    </location>
    <ligand>
        <name>Fe cation</name>
        <dbReference type="ChEBI" id="CHEBI:24875"/>
        <label>2</label>
    </ligand>
</feature>
<feature type="binding site" evidence="9">
    <location>
        <position position="94"/>
    </location>
    <ligand>
        <name>Fe cation</name>
        <dbReference type="ChEBI" id="CHEBI:24875"/>
        <label>1</label>
    </ligand>
</feature>
<dbReference type="eggNOG" id="KOG0567">
    <property type="taxonomic scope" value="Eukaryota"/>
</dbReference>
<feature type="binding site" evidence="9">
    <location>
        <position position="95"/>
    </location>
    <ligand>
        <name>Fe cation</name>
        <dbReference type="ChEBI" id="CHEBI:24875"/>
        <label>1</label>
    </ligand>
</feature>
<comment type="catalytic activity">
    <reaction evidence="1 9">
        <text>[eIF5A protein]-deoxyhypusine + AH2 + O2 = [eIF5A protein]-hypusine + A + H2O</text>
        <dbReference type="Rhea" id="RHEA:14101"/>
        <dbReference type="Rhea" id="RHEA-COMP:10144"/>
        <dbReference type="Rhea" id="RHEA-COMP:12592"/>
        <dbReference type="ChEBI" id="CHEBI:13193"/>
        <dbReference type="ChEBI" id="CHEBI:15377"/>
        <dbReference type="ChEBI" id="CHEBI:15379"/>
        <dbReference type="ChEBI" id="CHEBI:17499"/>
        <dbReference type="ChEBI" id="CHEBI:82657"/>
        <dbReference type="ChEBI" id="CHEBI:91175"/>
        <dbReference type="EC" id="1.14.99.29"/>
    </reaction>
</comment>
<dbReference type="Pfam" id="PF13646">
    <property type="entry name" value="HEAT_2"/>
    <property type="match status" value="2"/>
</dbReference>